<dbReference type="Gene3D" id="3.30.420.10">
    <property type="entry name" value="Ribonuclease H-like superfamily/Ribonuclease H"/>
    <property type="match status" value="1"/>
</dbReference>
<dbReference type="PANTHER" id="PTHR47074">
    <property type="entry name" value="BNAC02G40300D PROTEIN"/>
    <property type="match status" value="1"/>
</dbReference>
<accession>A0AAW2CUS2</accession>
<comment type="caution">
    <text evidence="4">The sequence shown here is derived from an EMBL/GenBank/DDBJ whole genome shotgun (WGS) entry which is preliminary data.</text>
</comment>
<dbReference type="EMBL" id="JAZDWU010000005">
    <property type="protein sequence ID" value="KAL0000565.1"/>
    <property type="molecule type" value="Genomic_DNA"/>
</dbReference>
<dbReference type="InterPro" id="IPR025558">
    <property type="entry name" value="DUF4283"/>
</dbReference>
<feature type="region of interest" description="Disordered" evidence="1">
    <location>
        <begin position="146"/>
        <end position="167"/>
    </location>
</feature>
<gene>
    <name evidence="4" type="ORF">SO802_014346</name>
</gene>
<name>A0AAW2CUS2_9ROSI</name>
<evidence type="ECO:0000259" key="3">
    <source>
        <dbReference type="Pfam" id="PF14111"/>
    </source>
</evidence>
<dbReference type="PANTHER" id="PTHR47074:SF48">
    <property type="entry name" value="POLYNUCLEOTIDYL TRANSFERASE, RIBONUCLEASE H-LIKE SUPERFAMILY PROTEIN"/>
    <property type="match status" value="1"/>
</dbReference>
<protein>
    <recommendedName>
        <fullName evidence="6">RNase H type-1 domain-containing protein</fullName>
    </recommendedName>
</protein>
<evidence type="ECO:0000313" key="4">
    <source>
        <dbReference type="EMBL" id="KAL0000565.1"/>
    </source>
</evidence>
<evidence type="ECO:0000256" key="1">
    <source>
        <dbReference type="SAM" id="MobiDB-lite"/>
    </source>
</evidence>
<dbReference type="GO" id="GO:0004523">
    <property type="term" value="F:RNA-DNA hybrid ribonuclease activity"/>
    <property type="evidence" value="ECO:0007669"/>
    <property type="project" value="InterPro"/>
</dbReference>
<feature type="domain" description="RNase H type-1" evidence="2">
    <location>
        <begin position="384"/>
        <end position="495"/>
    </location>
</feature>
<dbReference type="SUPFAM" id="SSF53098">
    <property type="entry name" value="Ribonuclease H-like"/>
    <property type="match status" value="1"/>
</dbReference>
<dbReference type="GO" id="GO:0003676">
    <property type="term" value="F:nucleic acid binding"/>
    <property type="evidence" value="ECO:0007669"/>
    <property type="project" value="InterPro"/>
</dbReference>
<feature type="region of interest" description="Disordered" evidence="1">
    <location>
        <begin position="587"/>
        <end position="607"/>
    </location>
</feature>
<organism evidence="4 5">
    <name type="scientific">Lithocarpus litseifolius</name>
    <dbReference type="NCBI Taxonomy" id="425828"/>
    <lineage>
        <taxon>Eukaryota</taxon>
        <taxon>Viridiplantae</taxon>
        <taxon>Streptophyta</taxon>
        <taxon>Embryophyta</taxon>
        <taxon>Tracheophyta</taxon>
        <taxon>Spermatophyta</taxon>
        <taxon>Magnoliopsida</taxon>
        <taxon>eudicotyledons</taxon>
        <taxon>Gunneridae</taxon>
        <taxon>Pentapetalae</taxon>
        <taxon>rosids</taxon>
        <taxon>fabids</taxon>
        <taxon>Fagales</taxon>
        <taxon>Fagaceae</taxon>
        <taxon>Lithocarpus</taxon>
    </lineage>
</organism>
<dbReference type="Pfam" id="PF14111">
    <property type="entry name" value="DUF4283"/>
    <property type="match status" value="1"/>
</dbReference>
<evidence type="ECO:0000259" key="2">
    <source>
        <dbReference type="Pfam" id="PF13456"/>
    </source>
</evidence>
<dbReference type="InterPro" id="IPR002156">
    <property type="entry name" value="RNaseH_domain"/>
</dbReference>
<feature type="domain" description="DUF4283" evidence="3">
    <location>
        <begin position="32"/>
        <end position="103"/>
    </location>
</feature>
<dbReference type="InterPro" id="IPR052929">
    <property type="entry name" value="RNase_H-like_EbsB-rel"/>
</dbReference>
<dbReference type="Pfam" id="PF13456">
    <property type="entry name" value="RVT_3"/>
    <property type="match status" value="1"/>
</dbReference>
<evidence type="ECO:0000313" key="5">
    <source>
        <dbReference type="Proteomes" id="UP001459277"/>
    </source>
</evidence>
<dbReference type="InterPro" id="IPR036397">
    <property type="entry name" value="RNaseH_sf"/>
</dbReference>
<dbReference type="Proteomes" id="UP001459277">
    <property type="component" value="Unassembled WGS sequence"/>
</dbReference>
<evidence type="ECO:0008006" key="6">
    <source>
        <dbReference type="Google" id="ProtNLM"/>
    </source>
</evidence>
<keyword evidence="5" id="KW-1185">Reference proteome</keyword>
<dbReference type="InterPro" id="IPR044730">
    <property type="entry name" value="RNase_H-like_dom_plant"/>
</dbReference>
<dbReference type="CDD" id="cd06222">
    <property type="entry name" value="RNase_H_like"/>
    <property type="match status" value="1"/>
</dbReference>
<dbReference type="InterPro" id="IPR012337">
    <property type="entry name" value="RNaseH-like_sf"/>
</dbReference>
<reference evidence="4 5" key="1">
    <citation type="submission" date="2024-01" db="EMBL/GenBank/DDBJ databases">
        <title>A telomere-to-telomere, gap-free genome of sweet tea (Lithocarpus litseifolius).</title>
        <authorList>
            <person name="Zhou J."/>
        </authorList>
    </citation>
    <scope>NUCLEOTIDE SEQUENCE [LARGE SCALE GENOMIC DNA]</scope>
    <source>
        <strain evidence="4">Zhou-2022a</strain>
        <tissue evidence="4">Leaf</tissue>
    </source>
</reference>
<proteinExistence type="predicted"/>
<sequence length="708" mass="79001">MESLTNHWRNLSLNDREGGKLTVKKGRAIQEYTMAAKFLRPRVLNTEAIARTFSPLWRSRNGFQVREVGDHTRLFVFDNAEEVDKILACEPWSFDRLLVVLHRPEFRPESAVSAVRRYRPKRPKWPNSARFSPILAESARVSAASARKKKNKWPTRPDAQAAASLARRRVAPHPTLRVKVHDIPVSYLKREIVEELCEAIGVVNRVSKDEEVDGGSFIRVRVRVDITTPLCRGRVLSIEDEECGCLDHTDRDCDKWIESDGTLGNSDKKYGPWIRASPLQARRKPVVVVSGFYEVRKKGSSHKETFNAPEISKLKSSVLLNGDINENKGDFIEKQIREIDKELNNFDISGSNSRGAATNQHEVYVDSLTFTNLSGGVGSGLEAGAGIRVVVRNAKGEVIAALADKISHPGSVEVLEALAVRRAAKFIVELGITGSVFKGDSEIVCRALRTANCRHLSIGQIVKDIMSIVGSLRTFSFSHIRWQDNRVAHALAKRAIVSFLLLVWMEHVPSDIQQAWIPTANLTPSTLSWISSLSLRSEPTVVVVVLRSRSHLQRTLIDKLLITIFTIDKVLLPKELFKAQAETQAPISTPKAAADSPKANTKKAPSLLDEANTPLADDENSKLPFSLPKNGDLSKLPLSLRCFALSRRADEIEGEPSGADEIEGELSGADEIEGELQTQNFWVCVLVIWVEFFVAGFDWEEQEEQMFL</sequence>
<dbReference type="AlphaFoldDB" id="A0AAW2CUS2"/>